<name>A0A151ZDR4_TIELA</name>
<comment type="caution">
    <text evidence="6">The sequence shown here is derived from an EMBL/GenBank/DDBJ whole genome shotgun (WGS) entry which is preliminary data.</text>
</comment>
<proteinExistence type="predicted"/>
<dbReference type="GO" id="GO:0008270">
    <property type="term" value="F:zinc ion binding"/>
    <property type="evidence" value="ECO:0007669"/>
    <property type="project" value="UniProtKB-KW"/>
</dbReference>
<evidence type="ECO:0000256" key="1">
    <source>
        <dbReference type="ARBA" id="ARBA00022723"/>
    </source>
</evidence>
<gene>
    <name evidence="6" type="ORF">DLAC_06937</name>
</gene>
<evidence type="ECO:0000256" key="3">
    <source>
        <dbReference type="ARBA" id="ARBA00022833"/>
    </source>
</evidence>
<keyword evidence="1" id="KW-0479">Metal-binding</keyword>
<keyword evidence="7" id="KW-1185">Reference proteome</keyword>
<evidence type="ECO:0000256" key="4">
    <source>
        <dbReference type="PROSITE-ProRule" id="PRU00091"/>
    </source>
</evidence>
<keyword evidence="2 4" id="KW-0863">Zinc-finger</keyword>
<dbReference type="OMA" id="CISCHRM"/>
<evidence type="ECO:0000313" key="7">
    <source>
        <dbReference type="Proteomes" id="UP000076078"/>
    </source>
</evidence>
<dbReference type="AlphaFoldDB" id="A0A151ZDR4"/>
<dbReference type="InParanoid" id="A0A151ZDR4"/>
<keyword evidence="3" id="KW-0862">Zinc</keyword>
<sequence>MTYSPELLKGLSNLSFNKSPILSPIFHSGELSLAYYPPPLNISASSEGLQPLTLINEVPTLKSTPKKITCNSKVFSSSPSHSNHSLFADFQKKRSRSCCSICDKVVLEYTVTVQNRKKNKKYHKCTQCNKIICDSCSNLNNNNNNINSNQYNSQKVTKTNITRNTKYFKKTLSICESCLEH</sequence>
<evidence type="ECO:0000256" key="2">
    <source>
        <dbReference type="ARBA" id="ARBA00022771"/>
    </source>
</evidence>
<accession>A0A151ZDR4</accession>
<reference evidence="6 7" key="1">
    <citation type="submission" date="2015-12" db="EMBL/GenBank/DDBJ databases">
        <title>Dictyostelia acquired genes for synthesis and detection of signals that induce cell-type specialization by lateral gene transfer from prokaryotes.</title>
        <authorList>
            <person name="Gloeckner G."/>
            <person name="Schaap P."/>
        </authorList>
    </citation>
    <scope>NUCLEOTIDE SEQUENCE [LARGE SCALE GENOMIC DNA]</scope>
    <source>
        <strain evidence="6 7">TK</strain>
    </source>
</reference>
<dbReference type="EMBL" id="LODT01000031">
    <property type="protein sequence ID" value="KYQ92098.1"/>
    <property type="molecule type" value="Genomic_DNA"/>
</dbReference>
<organism evidence="6 7">
    <name type="scientific">Tieghemostelium lacteum</name>
    <name type="common">Slime mold</name>
    <name type="synonym">Dictyostelium lacteum</name>
    <dbReference type="NCBI Taxonomy" id="361077"/>
    <lineage>
        <taxon>Eukaryota</taxon>
        <taxon>Amoebozoa</taxon>
        <taxon>Evosea</taxon>
        <taxon>Eumycetozoa</taxon>
        <taxon>Dictyostelia</taxon>
        <taxon>Dictyosteliales</taxon>
        <taxon>Raperosteliaceae</taxon>
        <taxon>Tieghemostelium</taxon>
    </lineage>
</organism>
<evidence type="ECO:0000259" key="5">
    <source>
        <dbReference type="PROSITE" id="PS50178"/>
    </source>
</evidence>
<dbReference type="InterPro" id="IPR017455">
    <property type="entry name" value="Znf_FYVE-rel"/>
</dbReference>
<protein>
    <recommendedName>
        <fullName evidence="5">FYVE-type domain-containing protein</fullName>
    </recommendedName>
</protein>
<dbReference type="Proteomes" id="UP000076078">
    <property type="component" value="Unassembled WGS sequence"/>
</dbReference>
<evidence type="ECO:0000313" key="6">
    <source>
        <dbReference type="EMBL" id="KYQ92098.1"/>
    </source>
</evidence>
<dbReference type="PROSITE" id="PS50178">
    <property type="entry name" value="ZF_FYVE"/>
    <property type="match status" value="1"/>
</dbReference>
<feature type="domain" description="FYVE-type" evidence="5">
    <location>
        <begin position="93"/>
        <end position="181"/>
    </location>
</feature>